<dbReference type="InterPro" id="IPR003663">
    <property type="entry name" value="Sugar/inositol_transpt"/>
</dbReference>
<evidence type="ECO:0000256" key="4">
    <source>
        <dbReference type="ARBA" id="ARBA00022692"/>
    </source>
</evidence>
<keyword evidence="6 8" id="KW-0472">Membrane</keyword>
<dbReference type="Proteomes" id="UP000652219">
    <property type="component" value="Unassembled WGS sequence"/>
</dbReference>
<evidence type="ECO:0000256" key="5">
    <source>
        <dbReference type="ARBA" id="ARBA00022989"/>
    </source>
</evidence>
<evidence type="ECO:0000256" key="2">
    <source>
        <dbReference type="ARBA" id="ARBA00010992"/>
    </source>
</evidence>
<keyword evidence="4 8" id="KW-0812">Transmembrane</keyword>
<feature type="transmembrane region" description="Helical" evidence="8">
    <location>
        <begin position="420"/>
        <end position="443"/>
    </location>
</feature>
<dbReference type="Gene3D" id="1.20.1250.20">
    <property type="entry name" value="MFS general substrate transporter like domains"/>
    <property type="match status" value="1"/>
</dbReference>
<keyword evidence="3 7" id="KW-0813">Transport</keyword>
<evidence type="ECO:0000256" key="3">
    <source>
        <dbReference type="ARBA" id="ARBA00022448"/>
    </source>
</evidence>
<evidence type="ECO:0000259" key="9">
    <source>
        <dbReference type="PROSITE" id="PS50850"/>
    </source>
</evidence>
<dbReference type="FunFam" id="1.20.1250.20:FF:000134">
    <property type="entry name" value="MFS sugar transporter protein"/>
    <property type="match status" value="1"/>
</dbReference>
<dbReference type="InterPro" id="IPR036259">
    <property type="entry name" value="MFS_trans_sf"/>
</dbReference>
<feature type="transmembrane region" description="Helical" evidence="8">
    <location>
        <begin position="153"/>
        <end position="175"/>
    </location>
</feature>
<evidence type="ECO:0000313" key="11">
    <source>
        <dbReference type="Proteomes" id="UP000652219"/>
    </source>
</evidence>
<feature type="transmembrane region" description="Helical" evidence="8">
    <location>
        <begin position="93"/>
        <end position="114"/>
    </location>
</feature>
<dbReference type="SUPFAM" id="SSF103473">
    <property type="entry name" value="MFS general substrate transporter"/>
    <property type="match status" value="1"/>
</dbReference>
<feature type="transmembrane region" description="Helical" evidence="8">
    <location>
        <begin position="305"/>
        <end position="330"/>
    </location>
</feature>
<feature type="transmembrane region" description="Helical" evidence="8">
    <location>
        <begin position="187"/>
        <end position="205"/>
    </location>
</feature>
<dbReference type="NCBIfam" id="TIGR00879">
    <property type="entry name" value="SP"/>
    <property type="match status" value="1"/>
</dbReference>
<dbReference type="InterPro" id="IPR020846">
    <property type="entry name" value="MFS_dom"/>
</dbReference>
<feature type="transmembrane region" description="Helical" evidence="8">
    <location>
        <begin position="482"/>
        <end position="503"/>
    </location>
</feature>
<sequence>MASPQEVRSEKDVDIHDVKSEAVVATKTAIGDGAFQQAMLKEPPKWFANPIIIPSIFVAFCCSTANGYDGSLLGTLLSSEPFKEFFSVDNKGISAGIVTSMYQIGSVISIPFLGPAIDTWGRRVGMLIGCSIILVGVIIQLTCISTNSVDQFMAGRFFLGFGVQIAAAAGPIYVVEVAHPAHRGICGGLYNVMWPVGALVASSAVRGAHEYGGNTAWMIPIGLQAMFPGIICIFSMFLPESPRWLYANGRREEAKDVLRKLHAKGNADSEWVKLQLNEYEEFLQLEASDKKWWDYRALFKTRASFYRLACNCLVSCFGQWAGNGIVSYFLSAFLDTAGIVGDTTQMNVAMGMNAIQIVFAAIGASVVDLAGRRPMLIIVNIVCALCWIGVIVPASIANIIDPSDKEEAAGVDPSVSRAMLAFVYIFQICYSVGWTPMQALYPVEVLNYEIRAKGMAFSGLFMNFALLSNQLGVPVALEKIQWRTYIVFCVWCGIQALVLFFLVPETKNRTLEELDRIFSSPNPVKASTAKHSYAVDRNANIVGIDAAGSAGGGGAGGYEAA</sequence>
<name>A0A8H6IT74_9PEZI</name>
<protein>
    <submittedName>
        <fullName evidence="10">Lactose permease</fullName>
    </submittedName>
</protein>
<dbReference type="InterPro" id="IPR050360">
    <property type="entry name" value="MFS_Sugar_Transporters"/>
</dbReference>
<dbReference type="GO" id="GO:0016020">
    <property type="term" value="C:membrane"/>
    <property type="evidence" value="ECO:0007669"/>
    <property type="project" value="UniProtKB-SubCell"/>
</dbReference>
<proteinExistence type="inferred from homology"/>
<gene>
    <name evidence="10" type="ORF">CSOJ01_13080</name>
</gene>
<feature type="transmembrane region" description="Helical" evidence="8">
    <location>
        <begin position="126"/>
        <end position="147"/>
    </location>
</feature>
<dbReference type="AlphaFoldDB" id="A0A8H6IT74"/>
<dbReference type="PROSITE" id="PS50850">
    <property type="entry name" value="MFS"/>
    <property type="match status" value="1"/>
</dbReference>
<evidence type="ECO:0000256" key="7">
    <source>
        <dbReference type="RuleBase" id="RU003346"/>
    </source>
</evidence>
<dbReference type="EMBL" id="WIGN01000362">
    <property type="protein sequence ID" value="KAF6796964.1"/>
    <property type="molecule type" value="Genomic_DNA"/>
</dbReference>
<comment type="similarity">
    <text evidence="2 7">Belongs to the major facilitator superfamily. Sugar transporter (TC 2.A.1.1) family.</text>
</comment>
<dbReference type="Pfam" id="PF00083">
    <property type="entry name" value="Sugar_tr"/>
    <property type="match status" value="1"/>
</dbReference>
<feature type="transmembrane region" description="Helical" evidence="8">
    <location>
        <begin position="377"/>
        <end position="400"/>
    </location>
</feature>
<feature type="transmembrane region" description="Helical" evidence="8">
    <location>
        <begin position="455"/>
        <end position="476"/>
    </location>
</feature>
<reference evidence="10 11" key="1">
    <citation type="journal article" date="2020" name="Phytopathology">
        <title>Genome Sequence Resources of Colletotrichum truncatum, C. plurivorum, C. musicola, and C. sojae: Four Species Pathogenic to Soybean (Glycine max).</title>
        <authorList>
            <person name="Rogerio F."/>
            <person name="Boufleur T.R."/>
            <person name="Ciampi-Guillardi M."/>
            <person name="Sukno S.A."/>
            <person name="Thon M.R."/>
            <person name="Massola Junior N.S."/>
            <person name="Baroncelli R."/>
        </authorList>
    </citation>
    <scope>NUCLEOTIDE SEQUENCE [LARGE SCALE GENOMIC DNA]</scope>
    <source>
        <strain evidence="10 11">LFN0009</strain>
    </source>
</reference>
<dbReference type="GO" id="GO:0005351">
    <property type="term" value="F:carbohydrate:proton symporter activity"/>
    <property type="evidence" value="ECO:0007669"/>
    <property type="project" value="TreeGrafter"/>
</dbReference>
<feature type="transmembrane region" description="Helical" evidence="8">
    <location>
        <begin position="46"/>
        <end position="68"/>
    </location>
</feature>
<dbReference type="PANTHER" id="PTHR48022:SF13">
    <property type="entry name" value="MAJOR FACILITATOR SUPERFAMILY (MFS) PROFILE DOMAIN-CONTAINING PROTEIN"/>
    <property type="match status" value="1"/>
</dbReference>
<keyword evidence="5 8" id="KW-1133">Transmembrane helix</keyword>
<keyword evidence="11" id="KW-1185">Reference proteome</keyword>
<dbReference type="PANTHER" id="PTHR48022">
    <property type="entry name" value="PLASTIDIC GLUCOSE TRANSPORTER 4"/>
    <property type="match status" value="1"/>
</dbReference>
<feature type="transmembrane region" description="Helical" evidence="8">
    <location>
        <begin position="217"/>
        <end position="238"/>
    </location>
</feature>
<feature type="domain" description="Major facilitator superfamily (MFS) profile" evidence="9">
    <location>
        <begin position="55"/>
        <end position="507"/>
    </location>
</feature>
<evidence type="ECO:0000256" key="8">
    <source>
        <dbReference type="SAM" id="Phobius"/>
    </source>
</evidence>
<evidence type="ECO:0000256" key="1">
    <source>
        <dbReference type="ARBA" id="ARBA00004141"/>
    </source>
</evidence>
<comment type="subcellular location">
    <subcellularLocation>
        <location evidence="1">Membrane</location>
        <topology evidence="1">Multi-pass membrane protein</topology>
    </subcellularLocation>
</comment>
<feature type="transmembrane region" description="Helical" evidence="8">
    <location>
        <begin position="350"/>
        <end position="370"/>
    </location>
</feature>
<organism evidence="10 11">
    <name type="scientific">Colletotrichum sojae</name>
    <dbReference type="NCBI Taxonomy" id="2175907"/>
    <lineage>
        <taxon>Eukaryota</taxon>
        <taxon>Fungi</taxon>
        <taxon>Dikarya</taxon>
        <taxon>Ascomycota</taxon>
        <taxon>Pezizomycotina</taxon>
        <taxon>Sordariomycetes</taxon>
        <taxon>Hypocreomycetidae</taxon>
        <taxon>Glomerellales</taxon>
        <taxon>Glomerellaceae</taxon>
        <taxon>Colletotrichum</taxon>
        <taxon>Colletotrichum orchidearum species complex</taxon>
    </lineage>
</organism>
<evidence type="ECO:0000256" key="6">
    <source>
        <dbReference type="ARBA" id="ARBA00023136"/>
    </source>
</evidence>
<accession>A0A8H6IT74</accession>
<evidence type="ECO:0000313" key="10">
    <source>
        <dbReference type="EMBL" id="KAF6796964.1"/>
    </source>
</evidence>
<dbReference type="InterPro" id="IPR005828">
    <property type="entry name" value="MFS_sugar_transport-like"/>
</dbReference>
<comment type="caution">
    <text evidence="10">The sequence shown here is derived from an EMBL/GenBank/DDBJ whole genome shotgun (WGS) entry which is preliminary data.</text>
</comment>